<gene>
    <name evidence="7" type="ORF">FQB35_06455</name>
</gene>
<evidence type="ECO:0000259" key="6">
    <source>
        <dbReference type="Pfam" id="PF01699"/>
    </source>
</evidence>
<feature type="transmembrane region" description="Helical" evidence="5">
    <location>
        <begin position="6"/>
        <end position="33"/>
    </location>
</feature>
<dbReference type="PANTHER" id="PTHR10846:SF8">
    <property type="entry name" value="INNER MEMBRANE PROTEIN YRBG"/>
    <property type="match status" value="1"/>
</dbReference>
<feature type="transmembrane region" description="Helical" evidence="5">
    <location>
        <begin position="314"/>
        <end position="332"/>
    </location>
</feature>
<evidence type="ECO:0000256" key="2">
    <source>
        <dbReference type="ARBA" id="ARBA00022692"/>
    </source>
</evidence>
<dbReference type="InterPro" id="IPR004837">
    <property type="entry name" value="NaCa_Exmemb"/>
</dbReference>
<dbReference type="Pfam" id="PF01699">
    <property type="entry name" value="Na_Ca_ex"/>
    <property type="match status" value="2"/>
</dbReference>
<dbReference type="InterPro" id="IPR004481">
    <property type="entry name" value="K/Na/Ca-exchanger"/>
</dbReference>
<feature type="transmembrane region" description="Helical" evidence="5">
    <location>
        <begin position="75"/>
        <end position="96"/>
    </location>
</feature>
<reference evidence="7 8" key="1">
    <citation type="submission" date="2019-07" db="EMBL/GenBank/DDBJ databases">
        <title>Complete genome of Crassaminicella thermophila SY095.</title>
        <authorList>
            <person name="Li X."/>
        </authorList>
    </citation>
    <scope>NUCLEOTIDE SEQUENCE [LARGE SCALE GENOMIC DNA]</scope>
    <source>
        <strain evidence="7 8">SY095</strain>
    </source>
</reference>
<comment type="subcellular location">
    <subcellularLocation>
        <location evidence="1">Membrane</location>
        <topology evidence="1">Multi-pass membrane protein</topology>
    </subcellularLocation>
</comment>
<organism evidence="7 8">
    <name type="scientific">Crassaminicella thermophila</name>
    <dbReference type="NCBI Taxonomy" id="2599308"/>
    <lineage>
        <taxon>Bacteria</taxon>
        <taxon>Bacillati</taxon>
        <taxon>Bacillota</taxon>
        <taxon>Clostridia</taxon>
        <taxon>Eubacteriales</taxon>
        <taxon>Clostridiaceae</taxon>
        <taxon>Crassaminicella</taxon>
    </lineage>
</organism>
<dbReference type="KEGG" id="crs:FQB35_06455"/>
<accession>A0A5C0SDL6</accession>
<feature type="transmembrane region" description="Helical" evidence="5">
    <location>
        <begin position="40"/>
        <end position="63"/>
    </location>
</feature>
<feature type="transmembrane region" description="Helical" evidence="5">
    <location>
        <begin position="281"/>
        <end position="302"/>
    </location>
</feature>
<sequence length="333" mass="36473">MENLFVYVMFFVGLIIIIKGGNWFVDAAVWIAITTGVPNILVGATIVSLATTLPEFFVSTIAVVEGYSEMAIGNAIGSTICNIGLVLGLCAFISPIQVRRKFFSIKGFMMIFSLLCFYYFANDKVLTKIEGFMLILFLIIYIIINVFEFNNADTSNSFKKHHNIGCYNIFINIAKFVVGAFAVIIGAKLLVDNGVRIANILHIPKQVVSLTLIALGTSLPELVTSITATIKGHQGISVGNIIGANVLNITMVLGASSIISNKGLMISIRNIEIFNKTLVNVPQTLILDIPMSFLLMCILVLCGTFRRKVDRKHGLLIFVLYIAYIAILGLISF</sequence>
<dbReference type="AlphaFoldDB" id="A0A5C0SDL6"/>
<feature type="transmembrane region" description="Helical" evidence="5">
    <location>
        <begin position="103"/>
        <end position="120"/>
    </location>
</feature>
<dbReference type="NCBIfam" id="TIGR00367">
    <property type="entry name" value="calcium/sodium antiporter"/>
    <property type="match status" value="1"/>
</dbReference>
<keyword evidence="8" id="KW-1185">Reference proteome</keyword>
<evidence type="ECO:0000256" key="4">
    <source>
        <dbReference type="ARBA" id="ARBA00023136"/>
    </source>
</evidence>
<keyword evidence="2 5" id="KW-0812">Transmembrane</keyword>
<name>A0A5C0SDL6_CRATE</name>
<dbReference type="Gene3D" id="1.20.1420.30">
    <property type="entry name" value="NCX, central ion-binding region"/>
    <property type="match status" value="1"/>
</dbReference>
<feature type="transmembrane region" description="Helical" evidence="5">
    <location>
        <begin position="132"/>
        <end position="152"/>
    </location>
</feature>
<dbReference type="OrthoDB" id="9794225at2"/>
<evidence type="ECO:0000256" key="1">
    <source>
        <dbReference type="ARBA" id="ARBA00004141"/>
    </source>
</evidence>
<dbReference type="RefSeq" id="WP_148809197.1">
    <property type="nucleotide sequence ID" value="NZ_CP042243.1"/>
</dbReference>
<proteinExistence type="predicted"/>
<feature type="transmembrane region" description="Helical" evidence="5">
    <location>
        <begin position="207"/>
        <end position="230"/>
    </location>
</feature>
<feature type="transmembrane region" description="Helical" evidence="5">
    <location>
        <begin position="164"/>
        <end position="187"/>
    </location>
</feature>
<dbReference type="GO" id="GO:0008273">
    <property type="term" value="F:calcium, potassium:sodium antiporter activity"/>
    <property type="evidence" value="ECO:0007669"/>
    <property type="project" value="TreeGrafter"/>
</dbReference>
<dbReference type="PANTHER" id="PTHR10846">
    <property type="entry name" value="SODIUM/POTASSIUM/CALCIUM EXCHANGER"/>
    <property type="match status" value="1"/>
</dbReference>
<dbReference type="GO" id="GO:0005886">
    <property type="term" value="C:plasma membrane"/>
    <property type="evidence" value="ECO:0007669"/>
    <property type="project" value="TreeGrafter"/>
</dbReference>
<feature type="domain" description="Sodium/calcium exchanger membrane region" evidence="6">
    <location>
        <begin position="6"/>
        <end position="146"/>
    </location>
</feature>
<feature type="transmembrane region" description="Helical" evidence="5">
    <location>
        <begin position="242"/>
        <end position="261"/>
    </location>
</feature>
<keyword evidence="4 5" id="KW-0472">Membrane</keyword>
<feature type="domain" description="Sodium/calcium exchanger membrane region" evidence="6">
    <location>
        <begin position="174"/>
        <end position="328"/>
    </location>
</feature>
<dbReference type="Proteomes" id="UP000324646">
    <property type="component" value="Chromosome"/>
</dbReference>
<keyword evidence="3 5" id="KW-1133">Transmembrane helix</keyword>
<evidence type="ECO:0000313" key="8">
    <source>
        <dbReference type="Proteomes" id="UP000324646"/>
    </source>
</evidence>
<evidence type="ECO:0000313" key="7">
    <source>
        <dbReference type="EMBL" id="QEK12042.1"/>
    </source>
</evidence>
<dbReference type="InterPro" id="IPR044880">
    <property type="entry name" value="NCX_ion-bd_dom_sf"/>
</dbReference>
<dbReference type="GO" id="GO:0006874">
    <property type="term" value="P:intracellular calcium ion homeostasis"/>
    <property type="evidence" value="ECO:0007669"/>
    <property type="project" value="TreeGrafter"/>
</dbReference>
<dbReference type="GO" id="GO:0005262">
    <property type="term" value="F:calcium channel activity"/>
    <property type="evidence" value="ECO:0007669"/>
    <property type="project" value="TreeGrafter"/>
</dbReference>
<protein>
    <submittedName>
        <fullName evidence="7">Calcium/sodium antiporter</fullName>
    </submittedName>
</protein>
<dbReference type="EMBL" id="CP042243">
    <property type="protein sequence ID" value="QEK12042.1"/>
    <property type="molecule type" value="Genomic_DNA"/>
</dbReference>
<evidence type="ECO:0000256" key="3">
    <source>
        <dbReference type="ARBA" id="ARBA00022989"/>
    </source>
</evidence>
<evidence type="ECO:0000256" key="5">
    <source>
        <dbReference type="SAM" id="Phobius"/>
    </source>
</evidence>